<organism evidence="1 2">
    <name type="scientific">Pantoea eucrina</name>
    <dbReference type="NCBI Taxonomy" id="472693"/>
    <lineage>
        <taxon>Bacteria</taxon>
        <taxon>Pseudomonadati</taxon>
        <taxon>Pseudomonadota</taxon>
        <taxon>Gammaproteobacteria</taxon>
        <taxon>Enterobacterales</taxon>
        <taxon>Erwiniaceae</taxon>
        <taxon>Pantoea</taxon>
    </lineage>
</organism>
<proteinExistence type="predicted"/>
<dbReference type="RefSeq" id="WP_322544089.1">
    <property type="nucleotide sequence ID" value="NZ_JAOBTT010000002.1"/>
</dbReference>
<name>A0ABU5LJT8_9GAMM</name>
<gene>
    <name evidence="1" type="ORF">N4G40_18255</name>
</gene>
<protein>
    <submittedName>
        <fullName evidence="1">Uncharacterized protein</fullName>
    </submittedName>
</protein>
<evidence type="ECO:0000313" key="1">
    <source>
        <dbReference type="EMBL" id="MDZ7280200.1"/>
    </source>
</evidence>
<reference evidence="2" key="1">
    <citation type="submission" date="2023-07" db="EMBL/GenBank/DDBJ databases">
        <title>Structural and functional analysis of rice phyllospheric bacteria for their antimicrobial properties and defense elicitation against blast disease.</title>
        <authorList>
            <person name="Sahu K.P."/>
            <person name="Asharani P."/>
            <person name="Kumar M."/>
            <person name="Reddy B."/>
            <person name="Kumar A."/>
        </authorList>
    </citation>
    <scope>NUCLEOTIDE SEQUENCE [LARGE SCALE GENOMIC DNA]</scope>
    <source>
        <strain evidence="2">OsEp_Plm_30P10</strain>
    </source>
</reference>
<dbReference type="Proteomes" id="UP001288620">
    <property type="component" value="Unassembled WGS sequence"/>
</dbReference>
<evidence type="ECO:0000313" key="2">
    <source>
        <dbReference type="Proteomes" id="UP001288620"/>
    </source>
</evidence>
<comment type="caution">
    <text evidence="1">The sequence shown here is derived from an EMBL/GenBank/DDBJ whole genome shotgun (WGS) entry which is preliminary data.</text>
</comment>
<sequence>MNKIDIIHKHYVLRSGLNSLSALLGKKIPLENLTAEQDADEQAVAEKNTYYRMTDPEDIDYDAEWVFINRLETKYSVLPDVTS</sequence>
<accession>A0ABU5LJT8</accession>
<dbReference type="EMBL" id="JAOBTT010000002">
    <property type="protein sequence ID" value="MDZ7280200.1"/>
    <property type="molecule type" value="Genomic_DNA"/>
</dbReference>
<keyword evidence="2" id="KW-1185">Reference proteome</keyword>